<comment type="subunit">
    <text evidence="7">Homodimer.</text>
</comment>
<dbReference type="EMBL" id="PEZP01000043">
    <property type="protein sequence ID" value="PIT97839.1"/>
    <property type="molecule type" value="Genomic_DNA"/>
</dbReference>
<evidence type="ECO:0000256" key="4">
    <source>
        <dbReference type="ARBA" id="ARBA00022917"/>
    </source>
</evidence>
<protein>
    <recommendedName>
        <fullName evidence="7">Proline--tRNA ligase</fullName>
        <ecNumber evidence="7">6.1.1.15</ecNumber>
    </recommendedName>
    <alternativeName>
        <fullName evidence="7">Prolyl-tRNA synthetase</fullName>
        <shortName evidence="7">ProRS</shortName>
    </alternativeName>
</protein>
<dbReference type="InterPro" id="IPR045864">
    <property type="entry name" value="aa-tRNA-synth_II/BPL/LPL"/>
</dbReference>
<evidence type="ECO:0000259" key="8">
    <source>
        <dbReference type="PROSITE" id="PS50862"/>
    </source>
</evidence>
<dbReference type="SUPFAM" id="SSF64586">
    <property type="entry name" value="C-terminal domain of ProRS"/>
    <property type="match status" value="1"/>
</dbReference>
<dbReference type="GO" id="GO:0017101">
    <property type="term" value="C:aminoacyl-tRNA synthetase multienzyme complex"/>
    <property type="evidence" value="ECO:0007669"/>
    <property type="project" value="TreeGrafter"/>
</dbReference>
<keyword evidence="1 7" id="KW-0436">Ligase</keyword>
<comment type="function">
    <text evidence="7">Catalyzes the attachment of proline to tRNA(Pro) in a two-step reaction: proline is first activated by ATP to form Pro-AMP and then transferred to the acceptor end of tRNA(Pro).</text>
</comment>
<dbReference type="InterPro" id="IPR017449">
    <property type="entry name" value="Pro-tRNA_synth_II"/>
</dbReference>
<gene>
    <name evidence="7" type="primary">proS</name>
    <name evidence="9" type="ORF">COT71_04045</name>
</gene>
<dbReference type="GO" id="GO:0006433">
    <property type="term" value="P:prolyl-tRNA aminoacylation"/>
    <property type="evidence" value="ECO:0007669"/>
    <property type="project" value="UniProtKB-UniRule"/>
</dbReference>
<reference evidence="10" key="1">
    <citation type="submission" date="2017-09" db="EMBL/GenBank/DDBJ databases">
        <title>Depth-based differentiation of microbial function through sediment-hosted aquifers and enrichment of novel symbionts in the deep terrestrial subsurface.</title>
        <authorList>
            <person name="Probst A.J."/>
            <person name="Ladd B."/>
            <person name="Jarett J.K."/>
            <person name="Geller-Mcgrath D.E."/>
            <person name="Sieber C.M.K."/>
            <person name="Emerson J.B."/>
            <person name="Anantharaman K."/>
            <person name="Thomas B.C."/>
            <person name="Malmstrom R."/>
            <person name="Stieglmeier M."/>
            <person name="Klingl A."/>
            <person name="Woyke T."/>
            <person name="Ryan C.M."/>
            <person name="Banfield J.F."/>
        </authorList>
    </citation>
    <scope>NUCLEOTIDE SEQUENCE [LARGE SCALE GENOMIC DNA]</scope>
</reference>
<keyword evidence="4 7" id="KW-0648">Protein biosynthesis</keyword>
<sequence>MFEKKAIPKKSDGLSAWYNRVVLEAELADYGPVKGTMIFRPYGYAIWERIHTILDADIRAHGVENAYFPLFIPESFLQKEQQHVKGFSPELAVVTIGGGEELAERLIVRPTSETIMYHTYAKWIQSWRDLPLQINQWNNVVRWEKRAYLFLRTTEFLWQEGHTAHATHEEALACARWAMDMYTSFYRNVLALPGYVGTKSAAEKFAGADMTLTYETLMPEGKALQSCTSHDLGQNFSRPFAITFLDESGKTQYVWQTSWGLSTRSIGALLLAHGDDQGLRLPPRIAPVQVIILPIGEQAAVLTAAQQTAARLADAGIRAQVDVRDNERLGFKINKWELRGVPLRIEIGPREVNDGQATIVRRDTFAKETVGSEAVTARTEELLTAIQSNLHREAADFLETHTHTAITFDTFQHIMAGERGFILAPWCEDPACAEQIKAATKATVRCLPLGAAAVREPCVRCGSVARHRWYFAQAY</sequence>
<organism evidence="9 10">
    <name type="scientific">Candidatus Andersenbacteria bacterium CG10_big_fil_rev_8_21_14_0_10_54_11</name>
    <dbReference type="NCBI Taxonomy" id="1974485"/>
    <lineage>
        <taxon>Bacteria</taxon>
        <taxon>Candidatus Anderseniibacteriota</taxon>
    </lineage>
</organism>
<dbReference type="CDD" id="cd00778">
    <property type="entry name" value="ProRS_core_arch_euk"/>
    <property type="match status" value="1"/>
</dbReference>
<evidence type="ECO:0000256" key="3">
    <source>
        <dbReference type="ARBA" id="ARBA00022840"/>
    </source>
</evidence>
<keyword evidence="2 7" id="KW-0547">Nucleotide-binding</keyword>
<dbReference type="Proteomes" id="UP000230731">
    <property type="component" value="Unassembled WGS sequence"/>
</dbReference>
<dbReference type="SMART" id="SM00946">
    <property type="entry name" value="ProRS-C_1"/>
    <property type="match status" value="1"/>
</dbReference>
<comment type="subcellular location">
    <subcellularLocation>
        <location evidence="7">Cytoplasm</location>
    </subcellularLocation>
</comment>
<dbReference type="InterPro" id="IPR006195">
    <property type="entry name" value="aa-tRNA-synth_II"/>
</dbReference>
<dbReference type="GO" id="GO:0004827">
    <property type="term" value="F:proline-tRNA ligase activity"/>
    <property type="evidence" value="ECO:0007669"/>
    <property type="project" value="UniProtKB-UniRule"/>
</dbReference>
<dbReference type="GO" id="GO:0005737">
    <property type="term" value="C:cytoplasm"/>
    <property type="evidence" value="ECO:0007669"/>
    <property type="project" value="UniProtKB-SubCell"/>
</dbReference>
<dbReference type="FunFam" id="3.30.930.10:FF:000037">
    <property type="entry name" value="Proline--tRNA ligase"/>
    <property type="match status" value="1"/>
</dbReference>
<dbReference type="InterPro" id="IPR033721">
    <property type="entry name" value="ProRS_core_arch_euk"/>
</dbReference>
<dbReference type="PROSITE" id="PS50862">
    <property type="entry name" value="AA_TRNA_LIGASE_II"/>
    <property type="match status" value="1"/>
</dbReference>
<evidence type="ECO:0000313" key="9">
    <source>
        <dbReference type="EMBL" id="PIT97839.1"/>
    </source>
</evidence>
<comment type="caution">
    <text evidence="9">The sequence shown here is derived from an EMBL/GenBank/DDBJ whole genome shotgun (WGS) entry which is preliminary data.</text>
</comment>
<comment type="catalytic activity">
    <reaction evidence="6 7">
        <text>tRNA(Pro) + L-proline + ATP = L-prolyl-tRNA(Pro) + AMP + diphosphate</text>
        <dbReference type="Rhea" id="RHEA:14305"/>
        <dbReference type="Rhea" id="RHEA-COMP:9700"/>
        <dbReference type="Rhea" id="RHEA-COMP:9702"/>
        <dbReference type="ChEBI" id="CHEBI:30616"/>
        <dbReference type="ChEBI" id="CHEBI:33019"/>
        <dbReference type="ChEBI" id="CHEBI:60039"/>
        <dbReference type="ChEBI" id="CHEBI:78442"/>
        <dbReference type="ChEBI" id="CHEBI:78532"/>
        <dbReference type="ChEBI" id="CHEBI:456215"/>
        <dbReference type="EC" id="6.1.1.15"/>
    </reaction>
</comment>
<comment type="domain">
    <text evidence="7">Consists of three domains: the N-terminal catalytic domain, the anticodon-binding domain and the C-terminal extension.</text>
</comment>
<dbReference type="NCBIfam" id="TIGR00408">
    <property type="entry name" value="proS_fam_I"/>
    <property type="match status" value="1"/>
</dbReference>
<dbReference type="HAMAP" id="MF_01571">
    <property type="entry name" value="Pro_tRNA_synth_type3"/>
    <property type="match status" value="1"/>
</dbReference>
<proteinExistence type="inferred from homology"/>
<dbReference type="InterPro" id="IPR002316">
    <property type="entry name" value="Pro-tRNA-ligase_IIa"/>
</dbReference>
<evidence type="ECO:0000256" key="7">
    <source>
        <dbReference type="HAMAP-Rule" id="MF_01571"/>
    </source>
</evidence>
<dbReference type="PANTHER" id="PTHR43382">
    <property type="entry name" value="PROLYL-TRNA SYNTHETASE"/>
    <property type="match status" value="1"/>
</dbReference>
<dbReference type="Pfam" id="PF09180">
    <property type="entry name" value="ProRS-C_1"/>
    <property type="match status" value="1"/>
</dbReference>
<dbReference type="Pfam" id="PF00587">
    <property type="entry name" value="tRNA-synt_2b"/>
    <property type="match status" value="1"/>
</dbReference>
<dbReference type="InterPro" id="IPR004154">
    <property type="entry name" value="Anticodon-bd"/>
</dbReference>
<dbReference type="InterPro" id="IPR002314">
    <property type="entry name" value="aa-tRNA-synt_IIb"/>
</dbReference>
<accession>A0A2M6WYH8</accession>
<evidence type="ECO:0000256" key="5">
    <source>
        <dbReference type="ARBA" id="ARBA00023146"/>
    </source>
</evidence>
<dbReference type="InterPro" id="IPR036621">
    <property type="entry name" value="Anticodon-bd_dom_sf"/>
</dbReference>
<evidence type="ECO:0000256" key="2">
    <source>
        <dbReference type="ARBA" id="ARBA00022741"/>
    </source>
</evidence>
<name>A0A2M6WYH8_9BACT</name>
<comment type="similarity">
    <text evidence="7">Belongs to the class-II aminoacyl-tRNA synthetase family. ProS type 3 subfamily.</text>
</comment>
<dbReference type="PRINTS" id="PR01046">
    <property type="entry name" value="TRNASYNTHPRO"/>
</dbReference>
<feature type="domain" description="Aminoacyl-transfer RNA synthetases class-II family profile" evidence="8">
    <location>
        <begin position="35"/>
        <end position="282"/>
    </location>
</feature>
<dbReference type="Pfam" id="PF03129">
    <property type="entry name" value="HGTP_anticodon"/>
    <property type="match status" value="1"/>
</dbReference>
<dbReference type="PANTHER" id="PTHR43382:SF2">
    <property type="entry name" value="BIFUNCTIONAL GLUTAMATE_PROLINE--TRNA LIGASE"/>
    <property type="match status" value="1"/>
</dbReference>
<dbReference type="InterPro" id="IPR016061">
    <property type="entry name" value="Pro-tRNA_ligase_II_C"/>
</dbReference>
<dbReference type="AlphaFoldDB" id="A0A2M6WYH8"/>
<keyword evidence="3 7" id="KW-0067">ATP-binding</keyword>
<dbReference type="SUPFAM" id="SSF55681">
    <property type="entry name" value="Class II aaRS and biotin synthetases"/>
    <property type="match status" value="1"/>
</dbReference>
<dbReference type="GO" id="GO:0005524">
    <property type="term" value="F:ATP binding"/>
    <property type="evidence" value="ECO:0007669"/>
    <property type="project" value="UniProtKB-UniRule"/>
</dbReference>
<dbReference type="EC" id="6.1.1.15" evidence="7"/>
<keyword evidence="7" id="KW-0963">Cytoplasm</keyword>
<dbReference type="InterPro" id="IPR004499">
    <property type="entry name" value="Pro-tRNA-ligase_IIa_arc-type"/>
</dbReference>
<dbReference type="SUPFAM" id="SSF52954">
    <property type="entry name" value="Class II aaRS ABD-related"/>
    <property type="match status" value="1"/>
</dbReference>
<dbReference type="Gene3D" id="3.40.50.800">
    <property type="entry name" value="Anticodon-binding domain"/>
    <property type="match status" value="1"/>
</dbReference>
<evidence type="ECO:0000256" key="6">
    <source>
        <dbReference type="ARBA" id="ARBA00047671"/>
    </source>
</evidence>
<dbReference type="Gene3D" id="3.30.930.10">
    <property type="entry name" value="Bira Bifunctional Protein, Domain 2"/>
    <property type="match status" value="1"/>
</dbReference>
<evidence type="ECO:0000313" key="10">
    <source>
        <dbReference type="Proteomes" id="UP000230731"/>
    </source>
</evidence>
<dbReference type="CDD" id="cd00862">
    <property type="entry name" value="ProRS_anticodon_zinc"/>
    <property type="match status" value="1"/>
</dbReference>
<evidence type="ECO:0000256" key="1">
    <source>
        <dbReference type="ARBA" id="ARBA00022598"/>
    </source>
</evidence>
<dbReference type="Gene3D" id="3.30.110.30">
    <property type="entry name" value="C-terminal domain of ProRS"/>
    <property type="match status" value="1"/>
</dbReference>
<keyword evidence="5 7" id="KW-0030">Aminoacyl-tRNA synthetase</keyword>